<comment type="caution">
    <text evidence="1">The sequence shown here is derived from an EMBL/GenBank/DDBJ whole genome shotgun (WGS) entry which is preliminary data.</text>
</comment>
<dbReference type="VEuPathDB" id="FungiDB:RhiirFUN_001655"/>
<dbReference type="Proteomes" id="UP000234323">
    <property type="component" value="Unassembled WGS sequence"/>
</dbReference>
<name>A0A2I1GNQ0_9GLOM</name>
<reference evidence="1 2" key="1">
    <citation type="submission" date="2015-10" db="EMBL/GenBank/DDBJ databases">
        <title>Genome analyses suggest a sexual origin of heterokaryosis in a supposedly ancient asexual fungus.</title>
        <authorList>
            <person name="Ropars J."/>
            <person name="Sedzielewska K."/>
            <person name="Noel J."/>
            <person name="Charron P."/>
            <person name="Farinelli L."/>
            <person name="Marton T."/>
            <person name="Kruger M."/>
            <person name="Pelin A."/>
            <person name="Brachmann A."/>
            <person name="Corradi N."/>
        </authorList>
    </citation>
    <scope>NUCLEOTIDE SEQUENCE [LARGE SCALE GENOMIC DNA]</scope>
    <source>
        <strain evidence="1 2">A4</strain>
    </source>
</reference>
<organism evidence="1 2">
    <name type="scientific">Rhizophagus irregularis</name>
    <dbReference type="NCBI Taxonomy" id="588596"/>
    <lineage>
        <taxon>Eukaryota</taxon>
        <taxon>Fungi</taxon>
        <taxon>Fungi incertae sedis</taxon>
        <taxon>Mucoromycota</taxon>
        <taxon>Glomeromycotina</taxon>
        <taxon>Glomeromycetes</taxon>
        <taxon>Glomerales</taxon>
        <taxon>Glomeraceae</taxon>
        <taxon>Rhizophagus</taxon>
    </lineage>
</organism>
<dbReference type="AlphaFoldDB" id="A0A2I1GNQ0"/>
<protein>
    <submittedName>
        <fullName evidence="1">Uncharacterized protein</fullName>
    </submittedName>
</protein>
<dbReference type="InterPro" id="IPR027796">
    <property type="entry name" value="OTT_1508_deam-like"/>
</dbReference>
<accession>A0A2I1GNQ0</accession>
<dbReference type="Pfam" id="PF14441">
    <property type="entry name" value="OTT_1508_deam"/>
    <property type="match status" value="1"/>
</dbReference>
<dbReference type="VEuPathDB" id="FungiDB:FUN_023548"/>
<dbReference type="VEuPathDB" id="FungiDB:FUN_011086"/>
<sequence>MSEEELYSKICVAQSIKPVFSDEVVDNESSCKLSKLSCSLATILARDKDIVAVRLKISDGCIAYISKIGPWLDEEVVYINKIREYLRNISNDSPKKSKANSDTLAIEILSYCSNKLKSRINKLKEDLTRNPDKEYIKSFIRYASANLKEFDPKKLNDVDKFKISVVCQSYYEQQLDKIDNDKIDKKKKSEIPKNFLEHLRRVGSYVALAINTMECASNVALVIEILSYCSNKLGSRINKLKKDLTHNPDDEYIKSFIRYASTNLIEFDPKKLNDVDKFKISVVCQSYYEQLDKIDKSEIPQNFLEHLRKVGSYVASAINIMEYASNVKYKNLFSNIELHIIEPINTIITTSQPISSWEYVIKSFVHNHVDYERFRDECLKNENIVRRLKWLYYDGTELKLDNDNIEIPVYLHAEMNILASMIDQEDKSKTFIAVSKRCCYLCELYIDFARKRGYNIIISGTCGKIYREWQLPQVASIDFRIESLKYILENLDRVIENKIKLVTDADSDINKKNTHVKAKLWQVEIPNEHYDKLVNLQLHENNELLATKKISKYFIKDPDEQCLSKAYIQVTFKFKAKIDV</sequence>
<proteinExistence type="predicted"/>
<dbReference type="EMBL" id="LLXI01000622">
    <property type="protein sequence ID" value="PKY48256.1"/>
    <property type="molecule type" value="Genomic_DNA"/>
</dbReference>
<evidence type="ECO:0000313" key="2">
    <source>
        <dbReference type="Proteomes" id="UP000234323"/>
    </source>
</evidence>
<gene>
    <name evidence="1" type="ORF">RhiirA4_544500</name>
</gene>
<dbReference type="VEuPathDB" id="FungiDB:RhiirA1_513264"/>
<keyword evidence="2" id="KW-1185">Reference proteome</keyword>
<evidence type="ECO:0000313" key="1">
    <source>
        <dbReference type="EMBL" id="PKY48256.1"/>
    </source>
</evidence>
<dbReference type="VEuPathDB" id="FungiDB:RhiirFUN_001656"/>